<sequence>MLDERPKKTVSTLSERRQKNKPRPSKNHPWRQSVDKKPTPLYEEVLLRKETDAEIQEILNGLFNSTRAWV</sequence>
<dbReference type="EMBL" id="LT669839">
    <property type="protein sequence ID" value="SHD76709.1"/>
    <property type="molecule type" value="Genomic_DNA"/>
</dbReference>
<feature type="region of interest" description="Disordered" evidence="1">
    <location>
        <begin position="1"/>
        <end position="38"/>
    </location>
</feature>
<dbReference type="AlphaFoldDB" id="A0A1M4PSQ3"/>
<evidence type="ECO:0000313" key="3">
    <source>
        <dbReference type="EMBL" id="SHD78569.1"/>
    </source>
</evidence>
<keyword evidence="4" id="KW-1185">Reference proteome</keyword>
<accession>A0A1M4PSQ3</accession>
<evidence type="ECO:0000256" key="1">
    <source>
        <dbReference type="SAM" id="MobiDB-lite"/>
    </source>
</evidence>
<evidence type="ECO:0000313" key="2">
    <source>
        <dbReference type="EMBL" id="SHD76709.1"/>
    </source>
</evidence>
<dbReference type="Proteomes" id="UP000245423">
    <property type="component" value="Chromosome 1"/>
</dbReference>
<reference evidence="3 4" key="1">
    <citation type="submission" date="2016-11" db="EMBL/GenBank/DDBJ databases">
        <authorList>
            <person name="Manzoor S."/>
        </authorList>
    </citation>
    <scope>NUCLEOTIDE SEQUENCE [LARGE SCALE GENOMIC DNA]</scope>
    <source>
        <strain evidence="3">Clostridium ultunense strain Esp</strain>
    </source>
</reference>
<proteinExistence type="predicted"/>
<feature type="compositionally biased region" description="Basic residues" evidence="1">
    <location>
        <begin position="18"/>
        <end position="29"/>
    </location>
</feature>
<protein>
    <submittedName>
        <fullName evidence="3">Uncharacterized protein</fullName>
    </submittedName>
</protein>
<evidence type="ECO:0000313" key="4">
    <source>
        <dbReference type="Proteomes" id="UP000245423"/>
    </source>
</evidence>
<gene>
    <name evidence="2" type="ORF">CUESP1_1337</name>
    <name evidence="3" type="ORF">CUESP1_3244</name>
</gene>
<name>A0A1M4PSQ3_9FIRM</name>
<organism evidence="3 4">
    <name type="scientific">[Clostridium] ultunense Esp</name>
    <dbReference type="NCBI Taxonomy" id="1288971"/>
    <lineage>
        <taxon>Bacteria</taxon>
        <taxon>Bacillati</taxon>
        <taxon>Bacillota</taxon>
        <taxon>Tissierellia</taxon>
        <taxon>Tissierellales</taxon>
        <taxon>Tepidimicrobiaceae</taxon>
        <taxon>Schnuerera</taxon>
    </lineage>
</organism>
<dbReference type="EMBL" id="LT669839">
    <property type="protein sequence ID" value="SHD78569.1"/>
    <property type="molecule type" value="Genomic_DNA"/>
</dbReference>